<dbReference type="InterPro" id="IPR020602">
    <property type="entry name" value="GTP_CycHdrlase_I_dom"/>
</dbReference>
<dbReference type="GO" id="GO:0046656">
    <property type="term" value="P:folic acid biosynthetic process"/>
    <property type="evidence" value="ECO:0007669"/>
    <property type="project" value="UniProtKB-KW"/>
</dbReference>
<proteinExistence type="inferred from homology"/>
<dbReference type="NCBIfam" id="NF006826">
    <property type="entry name" value="PRK09347.1-3"/>
    <property type="match status" value="1"/>
</dbReference>
<evidence type="ECO:0000256" key="3">
    <source>
        <dbReference type="ARBA" id="ARBA00012715"/>
    </source>
</evidence>
<dbReference type="EMBL" id="JADGJD010001307">
    <property type="protein sequence ID" value="KAJ3044241.1"/>
    <property type="molecule type" value="Genomic_DNA"/>
</dbReference>
<dbReference type="EC" id="3.5.4.16" evidence="3"/>
<evidence type="ECO:0000256" key="7">
    <source>
        <dbReference type="ARBA" id="ARBA00022909"/>
    </source>
</evidence>
<dbReference type="GO" id="GO:0006729">
    <property type="term" value="P:tetrahydrobiopterin biosynthetic process"/>
    <property type="evidence" value="ECO:0007669"/>
    <property type="project" value="TreeGrafter"/>
</dbReference>
<evidence type="ECO:0000256" key="1">
    <source>
        <dbReference type="ARBA" id="ARBA00005080"/>
    </source>
</evidence>
<dbReference type="PROSITE" id="PS00859">
    <property type="entry name" value="GTP_CYCLOHYDROL_1_1"/>
    <property type="match status" value="1"/>
</dbReference>
<dbReference type="SUPFAM" id="SSF55620">
    <property type="entry name" value="Tetrahydrobiopterin biosynthesis enzymes-like"/>
    <property type="match status" value="1"/>
</dbReference>
<evidence type="ECO:0000256" key="5">
    <source>
        <dbReference type="ARBA" id="ARBA00022741"/>
    </source>
</evidence>
<keyword evidence="6" id="KW-0378">Hydrolase</keyword>
<feature type="domain" description="GTP cyclohydrolase I" evidence="12">
    <location>
        <begin position="96"/>
        <end position="268"/>
    </location>
</feature>
<feature type="region of interest" description="Disordered" evidence="11">
    <location>
        <begin position="1"/>
        <end position="37"/>
    </location>
</feature>
<dbReference type="PANTHER" id="PTHR11109">
    <property type="entry name" value="GTP CYCLOHYDROLASE I"/>
    <property type="match status" value="1"/>
</dbReference>
<dbReference type="InterPro" id="IPR043133">
    <property type="entry name" value="GTP-CH-I_C/QueF"/>
</dbReference>
<evidence type="ECO:0000256" key="10">
    <source>
        <dbReference type="ARBA" id="ARBA00055676"/>
    </source>
</evidence>
<accession>A0AAD5S6K6</accession>
<dbReference type="NCBIfam" id="NF006825">
    <property type="entry name" value="PRK09347.1-2"/>
    <property type="match status" value="1"/>
</dbReference>
<feature type="compositionally biased region" description="Polar residues" evidence="11">
    <location>
        <begin position="1"/>
        <end position="14"/>
    </location>
</feature>
<evidence type="ECO:0000256" key="11">
    <source>
        <dbReference type="SAM" id="MobiDB-lite"/>
    </source>
</evidence>
<comment type="caution">
    <text evidence="13">The sequence shown here is derived from an EMBL/GenBank/DDBJ whole genome shotgun (WGS) entry which is preliminary data.</text>
</comment>
<keyword evidence="8" id="KW-0342">GTP-binding</keyword>
<comment type="similarity">
    <text evidence="2">Belongs to the GTP cyclohydrolase I family.</text>
</comment>
<dbReference type="CDD" id="cd00642">
    <property type="entry name" value="GTP_cyclohydro1"/>
    <property type="match status" value="1"/>
</dbReference>
<dbReference type="PANTHER" id="PTHR11109:SF7">
    <property type="entry name" value="GTP CYCLOHYDROLASE 1"/>
    <property type="match status" value="1"/>
</dbReference>
<dbReference type="GO" id="GO:0003934">
    <property type="term" value="F:GTP cyclohydrolase I activity"/>
    <property type="evidence" value="ECO:0007669"/>
    <property type="project" value="UniProtKB-EC"/>
</dbReference>
<dbReference type="GO" id="GO:0005525">
    <property type="term" value="F:GTP binding"/>
    <property type="evidence" value="ECO:0007669"/>
    <property type="project" value="UniProtKB-KW"/>
</dbReference>
<dbReference type="InterPro" id="IPR043134">
    <property type="entry name" value="GTP-CH-I_N"/>
</dbReference>
<evidence type="ECO:0000259" key="12">
    <source>
        <dbReference type="Pfam" id="PF01227"/>
    </source>
</evidence>
<evidence type="ECO:0000256" key="9">
    <source>
        <dbReference type="ARBA" id="ARBA00030854"/>
    </source>
</evidence>
<keyword evidence="5" id="KW-0547">Nucleotide-binding</keyword>
<dbReference type="NCBIfam" id="TIGR00063">
    <property type="entry name" value="folE"/>
    <property type="match status" value="1"/>
</dbReference>
<dbReference type="AlphaFoldDB" id="A0AAD5S6K6"/>
<evidence type="ECO:0000256" key="2">
    <source>
        <dbReference type="ARBA" id="ARBA00008085"/>
    </source>
</evidence>
<dbReference type="InterPro" id="IPR001474">
    <property type="entry name" value="GTP_CycHdrlase_I"/>
</dbReference>
<sequence length="269" mass="30346">MASTSSFPNPSLPTSEDHHSHRLTDQPHPDDTDTHRSLISRFASTTISRSSIRTPSPYRAADLIDREGLAWPSKGTLSRKDESPSDREARLEKLSGAMKTVLECLGEDPSREGLQKTPMRYAKALMFFTKGYEESLKDIINEAVFEEDHDEMVIVKNIDVFSLCEHHLVPFTGKINIGYIPNRRVLGLSKLARIAEMFSRRLQVQERLTKQVAVALQEILQPQGVAVTMEATHMCMVMRGVEKPGSSTVTSCMLGVFRDDPRTREEFLR</sequence>
<dbReference type="Gene3D" id="1.10.286.10">
    <property type="match status" value="1"/>
</dbReference>
<protein>
    <recommendedName>
        <fullName evidence="4">GTP cyclohydrolase 1</fullName>
        <ecNumber evidence="3">3.5.4.16</ecNumber>
    </recommendedName>
    <alternativeName>
        <fullName evidence="9">GTP cyclohydrolase I</fullName>
    </alternativeName>
</protein>
<dbReference type="FunFam" id="3.30.1130.10:FF:000012">
    <property type="entry name" value="GTP cyclohydrolase 1"/>
    <property type="match status" value="1"/>
</dbReference>
<dbReference type="HAMAP" id="MF_00223">
    <property type="entry name" value="FolE"/>
    <property type="match status" value="1"/>
</dbReference>
<dbReference type="Proteomes" id="UP001212841">
    <property type="component" value="Unassembled WGS sequence"/>
</dbReference>
<evidence type="ECO:0000256" key="6">
    <source>
        <dbReference type="ARBA" id="ARBA00022801"/>
    </source>
</evidence>
<gene>
    <name evidence="13" type="ORF">HK097_001555</name>
</gene>
<dbReference type="GO" id="GO:0008270">
    <property type="term" value="F:zinc ion binding"/>
    <property type="evidence" value="ECO:0007669"/>
    <property type="project" value="TreeGrafter"/>
</dbReference>
<evidence type="ECO:0000313" key="14">
    <source>
        <dbReference type="Proteomes" id="UP001212841"/>
    </source>
</evidence>
<evidence type="ECO:0000256" key="4">
    <source>
        <dbReference type="ARBA" id="ARBA00017272"/>
    </source>
</evidence>
<dbReference type="Gene3D" id="3.30.1130.10">
    <property type="match status" value="1"/>
</dbReference>
<reference evidence="13" key="1">
    <citation type="submission" date="2020-05" db="EMBL/GenBank/DDBJ databases">
        <title>Phylogenomic resolution of chytrid fungi.</title>
        <authorList>
            <person name="Stajich J.E."/>
            <person name="Amses K."/>
            <person name="Simmons R."/>
            <person name="Seto K."/>
            <person name="Myers J."/>
            <person name="Bonds A."/>
            <person name="Quandt C.A."/>
            <person name="Barry K."/>
            <person name="Liu P."/>
            <person name="Grigoriev I."/>
            <person name="Longcore J.E."/>
            <person name="James T.Y."/>
        </authorList>
    </citation>
    <scope>NUCLEOTIDE SEQUENCE</scope>
    <source>
        <strain evidence="13">JEL0318</strain>
    </source>
</reference>
<organism evidence="13 14">
    <name type="scientific">Rhizophlyctis rosea</name>
    <dbReference type="NCBI Taxonomy" id="64517"/>
    <lineage>
        <taxon>Eukaryota</taxon>
        <taxon>Fungi</taxon>
        <taxon>Fungi incertae sedis</taxon>
        <taxon>Chytridiomycota</taxon>
        <taxon>Chytridiomycota incertae sedis</taxon>
        <taxon>Chytridiomycetes</taxon>
        <taxon>Rhizophlyctidales</taxon>
        <taxon>Rhizophlyctidaceae</taxon>
        <taxon>Rhizophlyctis</taxon>
    </lineage>
</organism>
<evidence type="ECO:0000313" key="13">
    <source>
        <dbReference type="EMBL" id="KAJ3044241.1"/>
    </source>
</evidence>
<dbReference type="Pfam" id="PF01227">
    <property type="entry name" value="GTP_cyclohydroI"/>
    <property type="match status" value="1"/>
</dbReference>
<dbReference type="PROSITE" id="PS00860">
    <property type="entry name" value="GTP_CYCLOHYDROL_1_2"/>
    <property type="match status" value="1"/>
</dbReference>
<keyword evidence="14" id="KW-1185">Reference proteome</keyword>
<dbReference type="InterPro" id="IPR018234">
    <property type="entry name" value="GTP_CycHdrlase_I_CS"/>
</dbReference>
<dbReference type="FunFam" id="1.10.286.10:FF:000003">
    <property type="entry name" value="GTP cyclohydrolase 1"/>
    <property type="match status" value="1"/>
</dbReference>
<comment type="pathway">
    <text evidence="1">Cofactor biosynthesis; 7,8-dihydroneopterin triphosphate biosynthesis; 7,8-dihydroneopterin triphosphate from GTP: step 1/1.</text>
</comment>
<feature type="compositionally biased region" description="Basic and acidic residues" evidence="11">
    <location>
        <begin position="15"/>
        <end position="36"/>
    </location>
</feature>
<keyword evidence="7" id="KW-0289">Folate biosynthesis</keyword>
<name>A0AAD5S6K6_9FUNG</name>
<feature type="non-terminal residue" evidence="13">
    <location>
        <position position="1"/>
    </location>
</feature>
<dbReference type="GO" id="GO:0046654">
    <property type="term" value="P:tetrahydrofolate biosynthetic process"/>
    <property type="evidence" value="ECO:0007669"/>
    <property type="project" value="InterPro"/>
</dbReference>
<comment type="function">
    <text evidence="10">GTP cyclohydrolase 1 is the first enzyme in the biosynthetic pathway leading to folic acid.</text>
</comment>
<dbReference type="GO" id="GO:0005737">
    <property type="term" value="C:cytoplasm"/>
    <property type="evidence" value="ECO:0007669"/>
    <property type="project" value="TreeGrafter"/>
</dbReference>
<evidence type="ECO:0000256" key="8">
    <source>
        <dbReference type="ARBA" id="ARBA00023134"/>
    </source>
</evidence>